<protein>
    <submittedName>
        <fullName evidence="9">Iron ABC transporter permease</fullName>
    </submittedName>
</protein>
<feature type="transmembrane region" description="Helical" evidence="8">
    <location>
        <begin position="70"/>
        <end position="90"/>
    </location>
</feature>
<evidence type="ECO:0000313" key="9">
    <source>
        <dbReference type="EMBL" id="MDG0789761.1"/>
    </source>
</evidence>
<reference evidence="9 10" key="1">
    <citation type="submission" date="2022-10" db="EMBL/GenBank/DDBJ databases">
        <title>Comparative genomic analysis of Cohnella hashimotonis sp. nov., isolated from the International Space Station.</title>
        <authorList>
            <person name="Simpson A."/>
            <person name="Venkateswaran K."/>
        </authorList>
    </citation>
    <scope>NUCLEOTIDE SEQUENCE [LARGE SCALE GENOMIC DNA]</scope>
    <source>
        <strain evidence="9 10">DSM 18997</strain>
    </source>
</reference>
<name>A0A9X4KCZ5_9BACL</name>
<keyword evidence="5 8" id="KW-0812">Transmembrane</keyword>
<sequence>MAAKSIYAASDTRRRAKAWSTVVGLALLVVVVFVVSMNTGYIRLSPLDVGKTLLGFGTEKQSLILFQFRLPRIVISVLVGAGFALAGCILQGITRNPLADPGLIGVNSGASLMVILFVALRPSISASPPYTLPFLAFFGAAAAGALVYFLAYKKSDGVSVLRLVLVGIAVQAGISAAIIVLTQRLNPEQYQFAATWLAGSLWGVNWKFVLTLLPWMAVLIPFVMAKARTLNVLSLGDHLSVGLGARLQRERLLLLLAAVALAGSCVAVGGAISFIGLIGPHLARRLVGSRHEILLAASALSGSVLLIAADTISRISDTPTGMIVAIIGAPYFIYLLARAR</sequence>
<dbReference type="AlphaFoldDB" id="A0A9X4KCZ5"/>
<dbReference type="FunFam" id="1.10.3470.10:FF:000001">
    <property type="entry name" value="Vitamin B12 ABC transporter permease BtuC"/>
    <property type="match status" value="1"/>
</dbReference>
<evidence type="ECO:0000256" key="1">
    <source>
        <dbReference type="ARBA" id="ARBA00004651"/>
    </source>
</evidence>
<comment type="caution">
    <text evidence="9">The sequence shown here is derived from an EMBL/GenBank/DDBJ whole genome shotgun (WGS) entry which is preliminary data.</text>
</comment>
<dbReference type="GO" id="GO:0005886">
    <property type="term" value="C:plasma membrane"/>
    <property type="evidence" value="ECO:0007669"/>
    <property type="project" value="UniProtKB-SubCell"/>
</dbReference>
<dbReference type="GO" id="GO:0033214">
    <property type="term" value="P:siderophore-iron import into cell"/>
    <property type="evidence" value="ECO:0007669"/>
    <property type="project" value="TreeGrafter"/>
</dbReference>
<evidence type="ECO:0000256" key="2">
    <source>
        <dbReference type="ARBA" id="ARBA00007935"/>
    </source>
</evidence>
<keyword evidence="3" id="KW-0813">Transport</keyword>
<comment type="similarity">
    <text evidence="2">Belongs to the binding-protein-dependent transport system permease family. FecCD subfamily.</text>
</comment>
<evidence type="ECO:0000256" key="8">
    <source>
        <dbReference type="SAM" id="Phobius"/>
    </source>
</evidence>
<keyword evidence="7 8" id="KW-0472">Membrane</keyword>
<feature type="transmembrane region" description="Helical" evidence="8">
    <location>
        <begin position="319"/>
        <end position="337"/>
    </location>
</feature>
<accession>A0A9X4KCZ5</accession>
<feature type="transmembrane region" description="Helical" evidence="8">
    <location>
        <begin position="21"/>
        <end position="42"/>
    </location>
</feature>
<dbReference type="EMBL" id="JAPDHZ010000002">
    <property type="protein sequence ID" value="MDG0789761.1"/>
    <property type="molecule type" value="Genomic_DNA"/>
</dbReference>
<evidence type="ECO:0000256" key="7">
    <source>
        <dbReference type="ARBA" id="ARBA00023136"/>
    </source>
</evidence>
<keyword evidence="6 8" id="KW-1133">Transmembrane helix</keyword>
<dbReference type="PANTHER" id="PTHR30472:SF64">
    <property type="entry name" value="IRON(3+)-HYDROXAMATE IMPORT SYSTEM PERMEASE PROTEIN FHUG"/>
    <property type="match status" value="1"/>
</dbReference>
<feature type="transmembrane region" description="Helical" evidence="8">
    <location>
        <begin position="252"/>
        <end position="278"/>
    </location>
</feature>
<evidence type="ECO:0000256" key="4">
    <source>
        <dbReference type="ARBA" id="ARBA00022475"/>
    </source>
</evidence>
<proteinExistence type="inferred from homology"/>
<gene>
    <name evidence="9" type="ORF">OMP38_02055</name>
</gene>
<evidence type="ECO:0000256" key="6">
    <source>
        <dbReference type="ARBA" id="ARBA00022989"/>
    </source>
</evidence>
<evidence type="ECO:0000313" key="10">
    <source>
        <dbReference type="Proteomes" id="UP001153387"/>
    </source>
</evidence>
<keyword evidence="10" id="KW-1185">Reference proteome</keyword>
<dbReference type="GO" id="GO:0022857">
    <property type="term" value="F:transmembrane transporter activity"/>
    <property type="evidence" value="ECO:0007669"/>
    <property type="project" value="InterPro"/>
</dbReference>
<dbReference type="Gene3D" id="1.10.3470.10">
    <property type="entry name" value="ABC transporter involved in vitamin B12 uptake, BtuC"/>
    <property type="match status" value="1"/>
</dbReference>
<feature type="transmembrane region" description="Helical" evidence="8">
    <location>
        <begin position="205"/>
        <end position="225"/>
    </location>
</feature>
<comment type="subcellular location">
    <subcellularLocation>
        <location evidence="1">Cell membrane</location>
        <topology evidence="1">Multi-pass membrane protein</topology>
    </subcellularLocation>
</comment>
<feature type="transmembrane region" description="Helical" evidence="8">
    <location>
        <begin position="163"/>
        <end position="185"/>
    </location>
</feature>
<dbReference type="InterPro" id="IPR000522">
    <property type="entry name" value="ABC_transptr_permease_BtuC"/>
</dbReference>
<organism evidence="9 10">
    <name type="scientific">Cohnella ginsengisoli</name>
    <dbReference type="NCBI Taxonomy" id="425004"/>
    <lineage>
        <taxon>Bacteria</taxon>
        <taxon>Bacillati</taxon>
        <taxon>Bacillota</taxon>
        <taxon>Bacilli</taxon>
        <taxon>Bacillales</taxon>
        <taxon>Paenibacillaceae</taxon>
        <taxon>Cohnella</taxon>
    </lineage>
</organism>
<dbReference type="CDD" id="cd06550">
    <property type="entry name" value="TM_ABC_iron-siderophores_like"/>
    <property type="match status" value="1"/>
</dbReference>
<dbReference type="Pfam" id="PF01032">
    <property type="entry name" value="FecCD"/>
    <property type="match status" value="1"/>
</dbReference>
<keyword evidence="4" id="KW-1003">Cell membrane</keyword>
<dbReference type="RefSeq" id="WP_277563666.1">
    <property type="nucleotide sequence ID" value="NZ_JAPDHZ010000002.1"/>
</dbReference>
<dbReference type="SUPFAM" id="SSF81345">
    <property type="entry name" value="ABC transporter involved in vitamin B12 uptake, BtuC"/>
    <property type="match status" value="1"/>
</dbReference>
<dbReference type="Proteomes" id="UP001153387">
    <property type="component" value="Unassembled WGS sequence"/>
</dbReference>
<evidence type="ECO:0000256" key="5">
    <source>
        <dbReference type="ARBA" id="ARBA00022692"/>
    </source>
</evidence>
<dbReference type="PANTHER" id="PTHR30472">
    <property type="entry name" value="FERRIC ENTEROBACTIN TRANSPORT SYSTEM PERMEASE PROTEIN"/>
    <property type="match status" value="1"/>
</dbReference>
<dbReference type="InterPro" id="IPR037294">
    <property type="entry name" value="ABC_BtuC-like"/>
</dbReference>
<evidence type="ECO:0000256" key="3">
    <source>
        <dbReference type="ARBA" id="ARBA00022448"/>
    </source>
</evidence>
<feature type="transmembrane region" description="Helical" evidence="8">
    <location>
        <begin position="102"/>
        <end position="120"/>
    </location>
</feature>
<feature type="transmembrane region" description="Helical" evidence="8">
    <location>
        <begin position="132"/>
        <end position="151"/>
    </location>
</feature>